<evidence type="ECO:0000256" key="12">
    <source>
        <dbReference type="SAM" id="Phobius"/>
    </source>
</evidence>
<dbReference type="InterPro" id="IPR019594">
    <property type="entry name" value="Glu/Gly-bd"/>
</dbReference>
<evidence type="ECO:0000259" key="13">
    <source>
        <dbReference type="SMART" id="SM00079"/>
    </source>
</evidence>
<dbReference type="PANTHER" id="PTHR42643">
    <property type="entry name" value="IONOTROPIC RECEPTOR 20A-RELATED"/>
    <property type="match status" value="1"/>
</dbReference>
<dbReference type="Pfam" id="PF00060">
    <property type="entry name" value="Lig_chan"/>
    <property type="match status" value="1"/>
</dbReference>
<evidence type="ECO:0000256" key="9">
    <source>
        <dbReference type="ARBA" id="ARBA00023180"/>
    </source>
</evidence>
<keyword evidence="4 12" id="KW-0812">Transmembrane</keyword>
<dbReference type="SMART" id="SM00918">
    <property type="entry name" value="Lig_chan-Glu_bd"/>
    <property type="match status" value="1"/>
</dbReference>
<organism evidence="15 16">
    <name type="scientific">Ridgeia piscesae</name>
    <name type="common">Tubeworm</name>
    <dbReference type="NCBI Taxonomy" id="27915"/>
    <lineage>
        <taxon>Eukaryota</taxon>
        <taxon>Metazoa</taxon>
        <taxon>Spiralia</taxon>
        <taxon>Lophotrochozoa</taxon>
        <taxon>Annelida</taxon>
        <taxon>Polychaeta</taxon>
        <taxon>Sedentaria</taxon>
        <taxon>Canalipalpata</taxon>
        <taxon>Sabellida</taxon>
        <taxon>Siboglinidae</taxon>
        <taxon>Ridgeia</taxon>
    </lineage>
</organism>
<gene>
    <name evidence="15" type="ORF">NP493_975g02012</name>
</gene>
<evidence type="ECO:0000259" key="14">
    <source>
        <dbReference type="SMART" id="SM00918"/>
    </source>
</evidence>
<reference evidence="15" key="1">
    <citation type="journal article" date="2023" name="Mol. Biol. Evol.">
        <title>Third-Generation Sequencing Reveals the Adaptive Role of the Epigenome in Three Deep-Sea Polychaetes.</title>
        <authorList>
            <person name="Perez M."/>
            <person name="Aroh O."/>
            <person name="Sun Y."/>
            <person name="Lan Y."/>
            <person name="Juniper S.K."/>
            <person name="Young C.R."/>
            <person name="Angers B."/>
            <person name="Qian P.Y."/>
        </authorList>
    </citation>
    <scope>NUCLEOTIDE SEQUENCE</scope>
    <source>
        <strain evidence="15">R07B-5</strain>
    </source>
</reference>
<keyword evidence="11" id="KW-0407">Ion channel</keyword>
<protein>
    <submittedName>
        <fullName evidence="15">Uncharacterized protein</fullName>
    </submittedName>
</protein>
<evidence type="ECO:0000256" key="1">
    <source>
        <dbReference type="ARBA" id="ARBA00004651"/>
    </source>
</evidence>
<evidence type="ECO:0000256" key="3">
    <source>
        <dbReference type="ARBA" id="ARBA00022475"/>
    </source>
</evidence>
<dbReference type="AlphaFoldDB" id="A0AAD9NM66"/>
<keyword evidence="3" id="KW-1003">Cell membrane</keyword>
<dbReference type="FunFam" id="1.10.287.70:FF:000143">
    <property type="entry name" value="Probable glutamate receptor"/>
    <property type="match status" value="1"/>
</dbReference>
<keyword evidence="7 12" id="KW-0472">Membrane</keyword>
<feature type="transmembrane region" description="Helical" evidence="12">
    <location>
        <begin position="692"/>
        <end position="714"/>
    </location>
</feature>
<dbReference type="SMART" id="SM00079">
    <property type="entry name" value="PBPe"/>
    <property type="match status" value="1"/>
</dbReference>
<dbReference type="Gene3D" id="1.10.287.70">
    <property type="match status" value="1"/>
</dbReference>
<keyword evidence="2" id="KW-0813">Transport</keyword>
<evidence type="ECO:0000256" key="2">
    <source>
        <dbReference type="ARBA" id="ARBA00022448"/>
    </source>
</evidence>
<evidence type="ECO:0000313" key="15">
    <source>
        <dbReference type="EMBL" id="KAK2172269.1"/>
    </source>
</evidence>
<proteinExistence type="predicted"/>
<dbReference type="GO" id="GO:0050906">
    <property type="term" value="P:detection of stimulus involved in sensory perception"/>
    <property type="evidence" value="ECO:0007669"/>
    <property type="project" value="UniProtKB-ARBA"/>
</dbReference>
<dbReference type="EMBL" id="JAODUO010000975">
    <property type="protein sequence ID" value="KAK2172269.1"/>
    <property type="molecule type" value="Genomic_DNA"/>
</dbReference>
<evidence type="ECO:0000256" key="10">
    <source>
        <dbReference type="ARBA" id="ARBA00023286"/>
    </source>
</evidence>
<evidence type="ECO:0000256" key="8">
    <source>
        <dbReference type="ARBA" id="ARBA00023170"/>
    </source>
</evidence>
<dbReference type="SUPFAM" id="SSF53850">
    <property type="entry name" value="Periplasmic binding protein-like II"/>
    <property type="match status" value="1"/>
</dbReference>
<keyword evidence="8" id="KW-0675">Receptor</keyword>
<dbReference type="InterPro" id="IPR052192">
    <property type="entry name" value="Insect_Ionotropic_Sensory_Rcpt"/>
</dbReference>
<comment type="subcellular location">
    <subcellularLocation>
        <location evidence="1">Cell membrane</location>
        <topology evidence="1">Multi-pass membrane protein</topology>
    </subcellularLocation>
</comment>
<keyword evidence="10" id="KW-1071">Ligand-gated ion channel</keyword>
<dbReference type="GO" id="GO:0015276">
    <property type="term" value="F:ligand-gated monoatomic ion channel activity"/>
    <property type="evidence" value="ECO:0007669"/>
    <property type="project" value="InterPro"/>
</dbReference>
<evidence type="ECO:0000256" key="6">
    <source>
        <dbReference type="ARBA" id="ARBA00023065"/>
    </source>
</evidence>
<dbReference type="GO" id="GO:0005886">
    <property type="term" value="C:plasma membrane"/>
    <property type="evidence" value="ECO:0007669"/>
    <property type="project" value="UniProtKB-SubCell"/>
</dbReference>
<feature type="domain" description="Ionotropic glutamate receptor C-terminal" evidence="13">
    <location>
        <begin position="313"/>
        <end position="672"/>
    </location>
</feature>
<dbReference type="Gene3D" id="3.40.50.2300">
    <property type="match status" value="1"/>
</dbReference>
<dbReference type="Pfam" id="PF10613">
    <property type="entry name" value="Lig_chan-Glu_bd"/>
    <property type="match status" value="1"/>
</dbReference>
<dbReference type="InterPro" id="IPR001320">
    <property type="entry name" value="Iontro_rcpt_C"/>
</dbReference>
<keyword evidence="6" id="KW-0406">Ion transport</keyword>
<evidence type="ECO:0000256" key="4">
    <source>
        <dbReference type="ARBA" id="ARBA00022692"/>
    </source>
</evidence>
<dbReference type="Gene3D" id="3.40.190.10">
    <property type="entry name" value="Periplasmic binding protein-like II"/>
    <property type="match status" value="1"/>
</dbReference>
<dbReference type="PANTHER" id="PTHR42643:SF24">
    <property type="entry name" value="IONOTROPIC RECEPTOR 60A"/>
    <property type="match status" value="1"/>
</dbReference>
<evidence type="ECO:0000256" key="11">
    <source>
        <dbReference type="ARBA" id="ARBA00023303"/>
    </source>
</evidence>
<keyword evidence="5 12" id="KW-1133">Transmembrane helix</keyword>
<sequence>MTGSDVFNIISVDSLSGRYFHNETTDSAKNTSAPVIYISETKLAALFNQWSSLESDVSLERSCLGENEPPRWEARRTTNLRLGEATAALLDHVQWDHVVILTDGASDDVLPLPRRVIGKPATYSIFTINVGQEAANIEEALDLVAEFRERHFIIACEMNCVREVFHQANTFDTRKDQQGFFTYSHQWIIVAKHRRQLDDIELFLGNVSHVVALVPAPDTRTVPQREVDELTRMARAVVMTATNEYHVITGSAFESRNAAFRASPSPAFKVFTAFYEKDGRKFQQIGNYESSKLCLTSDQDMFPNVKFGLNGRHLIVSTNYWSSFMTKTITNGRVTYKGLCYDMLKEMAKTMNFSYTIVEPPDGQWGVISNGTYNGVIGQLQHKEVDLVMGALTREAQREQYIDFNYVPFHIALTTVALIKPDLIDITVGPFFRPFKLEVWGCILAAIPIIGVALLLFARACGAAAPKRHKQELQSTTDALWFSVGALLQQGSERIPKHWAVRFVFLSWWLFCIIIVAIYGANLVAFLAVSQRSLPFETLEEMTAQTDYKYGMMGGTVWTDLFKNSTWPVYKKMWDTMQRNAEHDADIISSNYTRQFRKMEHEKFAYISDVKTIQAEMALNCHITMLDVRFMPMHYTVGFQNNSAYKTFVDEQFMRFFASGLFAHWRKKYWPKPAQCSSREGPKALGLYQLHGAFYITFVLTSLSCLVLAVEMVVSSITSRSKKRNHIVSPN</sequence>
<evidence type="ECO:0000256" key="7">
    <source>
        <dbReference type="ARBA" id="ARBA00023136"/>
    </source>
</evidence>
<feature type="domain" description="Ionotropic glutamate receptor L-glutamate and glycine-binding" evidence="14">
    <location>
        <begin position="323"/>
        <end position="382"/>
    </location>
</feature>
<feature type="transmembrane region" description="Helical" evidence="12">
    <location>
        <begin position="437"/>
        <end position="458"/>
    </location>
</feature>
<name>A0AAD9NM66_RIDPI</name>
<feature type="transmembrane region" description="Helical" evidence="12">
    <location>
        <begin position="503"/>
        <end position="529"/>
    </location>
</feature>
<evidence type="ECO:0000313" key="16">
    <source>
        <dbReference type="Proteomes" id="UP001209878"/>
    </source>
</evidence>
<dbReference type="Proteomes" id="UP001209878">
    <property type="component" value="Unassembled WGS sequence"/>
</dbReference>
<accession>A0AAD9NM66</accession>
<keyword evidence="9" id="KW-0325">Glycoprotein</keyword>
<comment type="caution">
    <text evidence="15">The sequence shown here is derived from an EMBL/GenBank/DDBJ whole genome shotgun (WGS) entry which is preliminary data.</text>
</comment>
<keyword evidence="16" id="KW-1185">Reference proteome</keyword>
<evidence type="ECO:0000256" key="5">
    <source>
        <dbReference type="ARBA" id="ARBA00022989"/>
    </source>
</evidence>